<feature type="non-terminal residue" evidence="1">
    <location>
        <position position="35"/>
    </location>
</feature>
<protein>
    <submittedName>
        <fullName evidence="1">Uncharacterized protein</fullName>
    </submittedName>
</protein>
<dbReference type="EMBL" id="LXQA010254513">
    <property type="protein sequence ID" value="MCI38334.1"/>
    <property type="molecule type" value="Genomic_DNA"/>
</dbReference>
<sequence length="35" mass="4138">MGTTGWRVWGNNEAMLQDYMRSEDTTSQHLQDHKI</sequence>
<accession>A0A392RQG5</accession>
<evidence type="ECO:0000313" key="2">
    <source>
        <dbReference type="Proteomes" id="UP000265520"/>
    </source>
</evidence>
<comment type="caution">
    <text evidence="1">The sequence shown here is derived from an EMBL/GenBank/DDBJ whole genome shotgun (WGS) entry which is preliminary data.</text>
</comment>
<reference evidence="1 2" key="1">
    <citation type="journal article" date="2018" name="Front. Plant Sci.">
        <title>Red Clover (Trifolium pratense) and Zigzag Clover (T. medium) - A Picture of Genomic Similarities and Differences.</title>
        <authorList>
            <person name="Dluhosova J."/>
            <person name="Istvanek J."/>
            <person name="Nedelnik J."/>
            <person name="Repkova J."/>
        </authorList>
    </citation>
    <scope>NUCLEOTIDE SEQUENCE [LARGE SCALE GENOMIC DNA]</scope>
    <source>
        <strain evidence="2">cv. 10/8</strain>
        <tissue evidence="1">Leaf</tissue>
    </source>
</reference>
<proteinExistence type="predicted"/>
<dbReference type="AlphaFoldDB" id="A0A392RQG5"/>
<keyword evidence="2" id="KW-1185">Reference proteome</keyword>
<evidence type="ECO:0000313" key="1">
    <source>
        <dbReference type="EMBL" id="MCI38334.1"/>
    </source>
</evidence>
<organism evidence="1 2">
    <name type="scientific">Trifolium medium</name>
    <dbReference type="NCBI Taxonomy" id="97028"/>
    <lineage>
        <taxon>Eukaryota</taxon>
        <taxon>Viridiplantae</taxon>
        <taxon>Streptophyta</taxon>
        <taxon>Embryophyta</taxon>
        <taxon>Tracheophyta</taxon>
        <taxon>Spermatophyta</taxon>
        <taxon>Magnoliopsida</taxon>
        <taxon>eudicotyledons</taxon>
        <taxon>Gunneridae</taxon>
        <taxon>Pentapetalae</taxon>
        <taxon>rosids</taxon>
        <taxon>fabids</taxon>
        <taxon>Fabales</taxon>
        <taxon>Fabaceae</taxon>
        <taxon>Papilionoideae</taxon>
        <taxon>50 kb inversion clade</taxon>
        <taxon>NPAAA clade</taxon>
        <taxon>Hologalegina</taxon>
        <taxon>IRL clade</taxon>
        <taxon>Trifolieae</taxon>
        <taxon>Trifolium</taxon>
    </lineage>
</organism>
<dbReference type="Proteomes" id="UP000265520">
    <property type="component" value="Unassembled WGS sequence"/>
</dbReference>
<name>A0A392RQG5_9FABA</name>